<dbReference type="EMBL" id="CP158487">
    <property type="protein sequence ID" value="XDN89177.1"/>
    <property type="molecule type" value="Genomic_DNA"/>
</dbReference>
<evidence type="ECO:0000256" key="1">
    <source>
        <dbReference type="ARBA" id="ARBA00004429"/>
    </source>
</evidence>
<keyword evidence="7 8" id="KW-0472">Membrane</keyword>
<dbReference type="InterPro" id="IPR003004">
    <property type="entry name" value="GspF/PilC"/>
</dbReference>
<accession>A0AB39J9S4</accession>
<protein>
    <submittedName>
        <fullName evidence="10">Type II secretion system F family protein</fullName>
    </submittedName>
</protein>
<evidence type="ECO:0000259" key="9">
    <source>
        <dbReference type="Pfam" id="PF00482"/>
    </source>
</evidence>
<evidence type="ECO:0000313" key="10">
    <source>
        <dbReference type="EMBL" id="XDN89177.1"/>
    </source>
</evidence>
<keyword evidence="4" id="KW-0997">Cell inner membrane</keyword>
<evidence type="ECO:0000256" key="5">
    <source>
        <dbReference type="ARBA" id="ARBA00022692"/>
    </source>
</evidence>
<comment type="similarity">
    <text evidence="2">Belongs to the GSP F family.</text>
</comment>
<dbReference type="GO" id="GO:0015628">
    <property type="term" value="P:protein secretion by the type II secretion system"/>
    <property type="evidence" value="ECO:0007669"/>
    <property type="project" value="TreeGrafter"/>
</dbReference>
<dbReference type="InterPro" id="IPR018076">
    <property type="entry name" value="T2SS_GspF_dom"/>
</dbReference>
<feature type="domain" description="Type II secretion system protein GspF" evidence="9">
    <location>
        <begin position="68"/>
        <end position="191"/>
    </location>
</feature>
<dbReference type="FunFam" id="1.20.81.30:FF:000001">
    <property type="entry name" value="Type II secretion system protein F"/>
    <property type="match status" value="1"/>
</dbReference>
<reference evidence="10" key="1">
    <citation type="submission" date="2024-06" db="EMBL/GenBank/DDBJ databases">
        <authorList>
            <person name="Atkinson C."/>
            <person name="McLean J."/>
            <person name="Gallagher L."/>
            <person name="Bor B."/>
            <person name="Mougous J."/>
        </authorList>
    </citation>
    <scope>NUCLEOTIDE SEQUENCE</scope>
    <source>
        <strain evidence="10">TM7-074</strain>
    </source>
</reference>
<dbReference type="PANTHER" id="PTHR30012:SF0">
    <property type="entry name" value="TYPE II SECRETION SYSTEM PROTEIN F-RELATED"/>
    <property type="match status" value="1"/>
</dbReference>
<evidence type="ECO:0000256" key="4">
    <source>
        <dbReference type="ARBA" id="ARBA00022519"/>
    </source>
</evidence>
<feature type="transmembrane region" description="Helical" evidence="8">
    <location>
        <begin position="170"/>
        <end position="190"/>
    </location>
</feature>
<dbReference type="AlphaFoldDB" id="A0AB39J9S4"/>
<dbReference type="RefSeq" id="WP_010165548.1">
    <property type="nucleotide sequence ID" value="NZ_CP158487.1"/>
</dbReference>
<dbReference type="InterPro" id="IPR042094">
    <property type="entry name" value="T2SS_GspF_sf"/>
</dbReference>
<evidence type="ECO:0000256" key="7">
    <source>
        <dbReference type="ARBA" id="ARBA00023136"/>
    </source>
</evidence>
<keyword evidence="5 8" id="KW-0812">Transmembrane</keyword>
<evidence type="ECO:0000256" key="3">
    <source>
        <dbReference type="ARBA" id="ARBA00022475"/>
    </source>
</evidence>
<keyword evidence="6 8" id="KW-1133">Transmembrane helix</keyword>
<feature type="transmembrane region" description="Helical" evidence="8">
    <location>
        <begin position="210"/>
        <end position="237"/>
    </location>
</feature>
<feature type="transmembrane region" description="Helical" evidence="8">
    <location>
        <begin position="374"/>
        <end position="398"/>
    </location>
</feature>
<feature type="domain" description="Type II secretion system protein GspF" evidence="9">
    <location>
        <begin position="277"/>
        <end position="393"/>
    </location>
</feature>
<name>A0AB39J9S4_9BACT</name>
<sequence>MKKYNYEARDSASNKIVKSVVQAESENAAAKLLTTQGFVPLKIELQDDKTGFFAKLSGRITTKDKVVFTRQLATLIGAGLPLSQSLRTVQEQTTNKRMQEIVQEIISDVEGGKSLSDSFAKHPEAFNKVYVALVAAGETSGTMDESLKRLAAQQEKDAAMMSKIRGAMMYPSIVLAVIILVVGFMLFTVVPQVEGLYRDLNKGLPFITLIMINVANFFIHFWWLALLIMIIGGYFLVQYLKTEQGIRTKDTFKLNAPLFKGMFRKMYMARFSRTGQVLLSTGVPMLDMLRISSDAVNNVIISEGIIRAADKVKGGKALSASLSNEEYFLTMVPQMIKIGEQSGKIDEMMGKTAQVYEDELDEEIRALSTAIEPVLMVFLALVAGTMVAAILFPIYSLVGNINIH</sequence>
<dbReference type="Pfam" id="PF00482">
    <property type="entry name" value="T2SSF"/>
    <property type="match status" value="2"/>
</dbReference>
<evidence type="ECO:0000256" key="8">
    <source>
        <dbReference type="SAM" id="Phobius"/>
    </source>
</evidence>
<proteinExistence type="inferred from homology"/>
<organism evidence="10">
    <name type="scientific">Candidatus Nanosynbacter sp. TM7-074</name>
    <dbReference type="NCBI Taxonomy" id="3158573"/>
    <lineage>
        <taxon>Bacteria</taxon>
        <taxon>Candidatus Saccharimonadota</taxon>
        <taxon>Candidatus Saccharimonadia</taxon>
        <taxon>Candidatus Nanosynbacterales</taxon>
        <taxon>Candidatus Nanosynbacteraceae</taxon>
        <taxon>Candidatus Nanosynbacter</taxon>
    </lineage>
</organism>
<keyword evidence="3" id="KW-1003">Cell membrane</keyword>
<evidence type="ECO:0000256" key="2">
    <source>
        <dbReference type="ARBA" id="ARBA00005745"/>
    </source>
</evidence>
<gene>
    <name evidence="10" type="ORF">TM074_00470</name>
</gene>
<dbReference type="GO" id="GO:0005886">
    <property type="term" value="C:plasma membrane"/>
    <property type="evidence" value="ECO:0007669"/>
    <property type="project" value="UniProtKB-SubCell"/>
</dbReference>
<comment type="subcellular location">
    <subcellularLocation>
        <location evidence="1">Cell inner membrane</location>
        <topology evidence="1">Multi-pass membrane protein</topology>
    </subcellularLocation>
</comment>
<dbReference type="Gene3D" id="1.20.81.30">
    <property type="entry name" value="Type II secretion system (T2SS), domain F"/>
    <property type="match status" value="2"/>
</dbReference>
<dbReference type="PANTHER" id="PTHR30012">
    <property type="entry name" value="GENERAL SECRETION PATHWAY PROTEIN"/>
    <property type="match status" value="1"/>
</dbReference>
<evidence type="ECO:0000256" key="6">
    <source>
        <dbReference type="ARBA" id="ARBA00022989"/>
    </source>
</evidence>
<dbReference type="PRINTS" id="PR00812">
    <property type="entry name" value="BCTERIALGSPF"/>
</dbReference>